<organism evidence="9 10">
    <name type="scientific">Sanguibacter suaedae</name>
    <dbReference type="NCBI Taxonomy" id="2795737"/>
    <lineage>
        <taxon>Bacteria</taxon>
        <taxon>Bacillati</taxon>
        <taxon>Actinomycetota</taxon>
        <taxon>Actinomycetes</taxon>
        <taxon>Micrococcales</taxon>
        <taxon>Sanguibacteraceae</taxon>
        <taxon>Sanguibacter</taxon>
    </lineage>
</organism>
<keyword evidence="5" id="KW-0472">Membrane</keyword>
<dbReference type="PANTHER" id="PTHR34296">
    <property type="entry name" value="TRANSCRIPTIONAL ACTIVATOR PROTEIN MED"/>
    <property type="match status" value="1"/>
</dbReference>
<dbReference type="InterPro" id="IPR003760">
    <property type="entry name" value="PnrA-like"/>
</dbReference>
<keyword evidence="4 7" id="KW-0732">Signal</keyword>
<dbReference type="EMBL" id="JAEINH010000006">
    <property type="protein sequence ID" value="MBI9115164.1"/>
    <property type="molecule type" value="Genomic_DNA"/>
</dbReference>
<dbReference type="SUPFAM" id="SSF53822">
    <property type="entry name" value="Periplasmic binding protein-like I"/>
    <property type="match status" value="1"/>
</dbReference>
<dbReference type="GO" id="GO:0005886">
    <property type="term" value="C:plasma membrane"/>
    <property type="evidence" value="ECO:0007669"/>
    <property type="project" value="UniProtKB-SubCell"/>
</dbReference>
<gene>
    <name evidence="9" type="ORF">JAV76_09105</name>
</gene>
<sequence>MKRVAQIAALSAAAALALAACGDAPEEATGSATSTTAAADFTGCMVSDAGGFDDGSFNESSYAGLERAVEELGIKKAEAESTDAGQYNGNLDSMMQNDCDLIITVGFNLADATAAAAEGNPDQKFALIDSTVDPARENVKPILFNTHEAAYLAGYLAAGITETGTVATYGGFPIPSVTIFMDGFVDGVAKYNEDHGTDVKALGWNKETQDGEFTDTFDDKGQGVISTNNFIAAGADVILPVAGPVGEGSLSAASQNDGVKVIWVDADGYDMYPEYQDIIPTSVLKGMEQAVFDVLYASTGTAFNSDAYVGTLANEGIGLAEVRDESVPEDLLEEIDTLKQQIVDGELVVESPSSISVD</sequence>
<evidence type="ECO:0000313" key="9">
    <source>
        <dbReference type="EMBL" id="MBI9115164.1"/>
    </source>
</evidence>
<evidence type="ECO:0000256" key="3">
    <source>
        <dbReference type="ARBA" id="ARBA00022475"/>
    </source>
</evidence>
<keyword evidence="10" id="KW-1185">Reference proteome</keyword>
<comment type="subcellular location">
    <subcellularLocation>
        <location evidence="1">Cell membrane</location>
        <topology evidence="1">Lipid-anchor</topology>
    </subcellularLocation>
</comment>
<dbReference type="Gene3D" id="3.40.50.2300">
    <property type="match status" value="2"/>
</dbReference>
<evidence type="ECO:0000256" key="4">
    <source>
        <dbReference type="ARBA" id="ARBA00022729"/>
    </source>
</evidence>
<comment type="similarity">
    <text evidence="2">Belongs to the BMP lipoprotein family.</text>
</comment>
<reference evidence="9" key="1">
    <citation type="submission" date="2020-12" db="EMBL/GenBank/DDBJ databases">
        <title>Sanguibacter suaedae sp. nov., isolated from Suaeda aralocaspica.</title>
        <authorList>
            <person name="Ma Q."/>
        </authorList>
    </citation>
    <scope>NUCLEOTIDE SEQUENCE</scope>
    <source>
        <strain evidence="9">YZGR15</strain>
    </source>
</reference>
<dbReference type="PROSITE" id="PS51257">
    <property type="entry name" value="PROKAR_LIPOPROTEIN"/>
    <property type="match status" value="1"/>
</dbReference>
<feature type="chain" id="PRO_5038821331" evidence="7">
    <location>
        <begin position="20"/>
        <end position="358"/>
    </location>
</feature>
<dbReference type="AlphaFoldDB" id="A0A934IDX6"/>
<evidence type="ECO:0000256" key="7">
    <source>
        <dbReference type="SAM" id="SignalP"/>
    </source>
</evidence>
<evidence type="ECO:0000256" key="1">
    <source>
        <dbReference type="ARBA" id="ARBA00004193"/>
    </source>
</evidence>
<dbReference type="PANTHER" id="PTHR34296:SF2">
    <property type="entry name" value="ABC TRANSPORTER GUANOSINE-BINDING PROTEIN NUPN"/>
    <property type="match status" value="1"/>
</dbReference>
<protein>
    <submittedName>
        <fullName evidence="9">BMP family ABC transporter substrate-binding protein</fullName>
    </submittedName>
</protein>
<comment type="caution">
    <text evidence="9">The sequence shown here is derived from an EMBL/GenBank/DDBJ whole genome shotgun (WGS) entry which is preliminary data.</text>
</comment>
<dbReference type="Proteomes" id="UP000602087">
    <property type="component" value="Unassembled WGS sequence"/>
</dbReference>
<evidence type="ECO:0000256" key="6">
    <source>
        <dbReference type="ARBA" id="ARBA00023288"/>
    </source>
</evidence>
<evidence type="ECO:0000259" key="8">
    <source>
        <dbReference type="Pfam" id="PF02608"/>
    </source>
</evidence>
<accession>A0A934IDX6</accession>
<feature type="domain" description="ABC transporter substrate-binding protein PnrA-like" evidence="8">
    <location>
        <begin position="44"/>
        <end position="346"/>
    </location>
</feature>
<evidence type="ECO:0000256" key="5">
    <source>
        <dbReference type="ARBA" id="ARBA00023136"/>
    </source>
</evidence>
<feature type="signal peptide" evidence="7">
    <location>
        <begin position="1"/>
        <end position="19"/>
    </location>
</feature>
<proteinExistence type="inferred from homology"/>
<name>A0A934IDX6_9MICO</name>
<dbReference type="RefSeq" id="WP_198733719.1">
    <property type="nucleotide sequence ID" value="NZ_JAEINH010000006.1"/>
</dbReference>
<keyword evidence="6" id="KW-0449">Lipoprotein</keyword>
<dbReference type="Pfam" id="PF02608">
    <property type="entry name" value="Bmp"/>
    <property type="match status" value="1"/>
</dbReference>
<keyword evidence="3" id="KW-1003">Cell membrane</keyword>
<evidence type="ECO:0000256" key="2">
    <source>
        <dbReference type="ARBA" id="ARBA00008610"/>
    </source>
</evidence>
<evidence type="ECO:0000313" key="10">
    <source>
        <dbReference type="Proteomes" id="UP000602087"/>
    </source>
</evidence>
<dbReference type="CDD" id="cd06354">
    <property type="entry name" value="PBP1_PrnA-like"/>
    <property type="match status" value="1"/>
</dbReference>
<dbReference type="InterPro" id="IPR050957">
    <property type="entry name" value="BMP_lipoprotein"/>
</dbReference>
<dbReference type="InterPro" id="IPR028082">
    <property type="entry name" value="Peripla_BP_I"/>
</dbReference>